<gene>
    <name evidence="2" type="ORF">CLV82_2819</name>
</gene>
<accession>A0A4R6TKJ5</accession>
<dbReference type="Gene3D" id="2.170.130.10">
    <property type="entry name" value="TonB-dependent receptor, plug domain"/>
    <property type="match status" value="1"/>
</dbReference>
<dbReference type="InterPro" id="IPR037066">
    <property type="entry name" value="Plug_dom_sf"/>
</dbReference>
<protein>
    <submittedName>
        <fullName evidence="2">TonB-dependent receptor-like protein</fullName>
    </submittedName>
</protein>
<dbReference type="InterPro" id="IPR011990">
    <property type="entry name" value="TPR-like_helical_dom_sf"/>
</dbReference>
<dbReference type="InterPro" id="IPR008969">
    <property type="entry name" value="CarboxyPept-like_regulatory"/>
</dbReference>
<dbReference type="RefSeq" id="WP_133644935.1">
    <property type="nucleotide sequence ID" value="NZ_SNYI01000003.1"/>
</dbReference>
<dbReference type="SUPFAM" id="SSF48452">
    <property type="entry name" value="TPR-like"/>
    <property type="match status" value="1"/>
</dbReference>
<organism evidence="2 3">
    <name type="scientific">Zeaxanthinibacter enoshimensis</name>
    <dbReference type="NCBI Taxonomy" id="392009"/>
    <lineage>
        <taxon>Bacteria</taxon>
        <taxon>Pseudomonadati</taxon>
        <taxon>Bacteroidota</taxon>
        <taxon>Flavobacteriia</taxon>
        <taxon>Flavobacteriales</taxon>
        <taxon>Flavobacteriaceae</taxon>
        <taxon>Zeaxanthinibacter</taxon>
    </lineage>
</organism>
<dbReference type="Pfam" id="PF13715">
    <property type="entry name" value="CarbopepD_reg_2"/>
    <property type="match status" value="1"/>
</dbReference>
<dbReference type="Gene3D" id="2.60.40.1120">
    <property type="entry name" value="Carboxypeptidase-like, regulatory domain"/>
    <property type="match status" value="1"/>
</dbReference>
<feature type="signal peptide" evidence="1">
    <location>
        <begin position="1"/>
        <end position="20"/>
    </location>
</feature>
<sequence length="577" mass="65163">MKPVYLSVLLFLLVQLGSAAGDERLIKGRVTDGISALAGAEVQVENSEVLAVTDEKGYYQIKAEVGDILNFSYTGFESRRVFVEDVTRIVNVTLLVEYKELGEVTITGSNRKKSQNTKEDYYYDKEMLWTAFGYKDQRAFSGNVRFLYDDQMTSAALCVLDILRNQFPGVSIRGNCSSGGSVQIRGGSSISNDTPAIFDVDGQVFTDTPVWINPNNIKRIAVLNNLNMTIPYGAAGNGGVIVINTNVSGVTPGMLKRPDPMRFNPRRYDGDVLDEEAMLRNAPEYLKALHRSNSFTEAEATLESFREVYRQYPYFYLDAMDYFMTKWNKTDFASGLILENAHLFSENPVLLKAVAYLYEKHGLEDDARELYKKIYSLRTSYPQSYLDLAHSYQNTGEAGKAAALLFRLGTLFEEGMIKTDTLEFGPYYERELLSFEGINDKVSLGAELRKKLREENASYLGGKRIVLEWNDSEAEFIVQFVNPNKQVYDWIHSTAADRDLILNEQVYGWSSKDFFLDDTLGGAWMINVKYLGNRASTQSYLKATFYDNYGLPTQSEKKYVLTLRVKGAGQQLAQFGN</sequence>
<evidence type="ECO:0000313" key="2">
    <source>
        <dbReference type="EMBL" id="TDQ29362.1"/>
    </source>
</evidence>
<dbReference type="Gene3D" id="1.25.40.10">
    <property type="entry name" value="Tetratricopeptide repeat domain"/>
    <property type="match status" value="1"/>
</dbReference>
<proteinExistence type="predicted"/>
<dbReference type="EMBL" id="SNYI01000003">
    <property type="protein sequence ID" value="TDQ29362.1"/>
    <property type="molecule type" value="Genomic_DNA"/>
</dbReference>
<dbReference type="SUPFAM" id="SSF56935">
    <property type="entry name" value="Porins"/>
    <property type="match status" value="1"/>
</dbReference>
<evidence type="ECO:0000256" key="1">
    <source>
        <dbReference type="SAM" id="SignalP"/>
    </source>
</evidence>
<keyword evidence="1" id="KW-0732">Signal</keyword>
<evidence type="ECO:0000313" key="3">
    <source>
        <dbReference type="Proteomes" id="UP000295468"/>
    </source>
</evidence>
<name>A0A4R6TKJ5_9FLAO</name>
<dbReference type="Proteomes" id="UP000295468">
    <property type="component" value="Unassembled WGS sequence"/>
</dbReference>
<reference evidence="2 3" key="1">
    <citation type="submission" date="2019-03" db="EMBL/GenBank/DDBJ databases">
        <title>Genomic Encyclopedia of Archaeal and Bacterial Type Strains, Phase II (KMG-II): from individual species to whole genera.</title>
        <authorList>
            <person name="Goeker M."/>
        </authorList>
    </citation>
    <scope>NUCLEOTIDE SEQUENCE [LARGE SCALE GENOMIC DNA]</scope>
    <source>
        <strain evidence="2 3">DSM 18435</strain>
    </source>
</reference>
<dbReference type="OrthoDB" id="1079187at2"/>
<comment type="caution">
    <text evidence="2">The sequence shown here is derived from an EMBL/GenBank/DDBJ whole genome shotgun (WGS) entry which is preliminary data.</text>
</comment>
<dbReference type="SUPFAM" id="SSF49464">
    <property type="entry name" value="Carboxypeptidase regulatory domain-like"/>
    <property type="match status" value="1"/>
</dbReference>
<keyword evidence="3" id="KW-1185">Reference proteome</keyword>
<dbReference type="AlphaFoldDB" id="A0A4R6TKJ5"/>
<keyword evidence="2" id="KW-0675">Receptor</keyword>
<feature type="chain" id="PRO_5020983870" evidence="1">
    <location>
        <begin position="21"/>
        <end position="577"/>
    </location>
</feature>